<keyword evidence="5" id="KW-0486">Methionine biosynthesis</keyword>
<sequence>MDRESEGALRPFFSSGGGNVILVLGVFKIEVEPMLKEMEVLEKGRLLKRYYQRGVVGRNEVVVSYGFIGKVEAALVTQAFLDRFNIDAVFLTGNAGGLEGVEVGDVVIGDSYVEYDFETALGDEGIIVSGSEDLEDKVIAYSNREIKTGLIASGDAFVTVKEKAEEIKRRTGALCVDMDSAAVAKVCHENEKKFLAIKTIVDICGRETEEEFRKNYERYGFLSNLILLDVLKKCVF</sequence>
<gene>
    <name evidence="7" type="ordered locus">CTN_1441</name>
</gene>
<organism evidence="7 8">
    <name type="scientific">Thermotoga neapolitana (strain ATCC 49049 / DSM 4359 / NBRC 107923 / NS-E)</name>
    <dbReference type="NCBI Taxonomy" id="309803"/>
    <lineage>
        <taxon>Bacteria</taxon>
        <taxon>Thermotogati</taxon>
        <taxon>Thermotogota</taxon>
        <taxon>Thermotogae</taxon>
        <taxon>Thermotogales</taxon>
        <taxon>Thermotogaceae</taxon>
        <taxon>Thermotoga</taxon>
    </lineage>
</organism>
<dbReference type="KEGG" id="tna:CTN_1441"/>
<evidence type="ECO:0000313" key="7">
    <source>
        <dbReference type="EMBL" id="ACM23617.1"/>
    </source>
</evidence>
<evidence type="ECO:0000259" key="6">
    <source>
        <dbReference type="Pfam" id="PF01048"/>
    </source>
</evidence>
<accession>B9K9I4</accession>
<dbReference type="EC" id="3.2.2.9" evidence="2"/>
<evidence type="ECO:0000256" key="5">
    <source>
        <dbReference type="ARBA" id="ARBA00023167"/>
    </source>
</evidence>
<dbReference type="Proteomes" id="UP000000445">
    <property type="component" value="Chromosome"/>
</dbReference>
<protein>
    <recommendedName>
        <fullName evidence="2">adenosylhomocysteine nucleosidase</fullName>
        <ecNumber evidence="2">3.2.2.9</ecNumber>
    </recommendedName>
</protein>
<proteinExistence type="predicted"/>
<dbReference type="SUPFAM" id="SSF53167">
    <property type="entry name" value="Purine and uridine phosphorylases"/>
    <property type="match status" value="1"/>
</dbReference>
<dbReference type="PANTHER" id="PTHR46832:SF1">
    <property type="entry name" value="5'-METHYLTHIOADENOSINE_S-ADENOSYLHOMOCYSTEINE NUCLEOSIDASE"/>
    <property type="match status" value="1"/>
</dbReference>
<dbReference type="GO" id="GO:0008782">
    <property type="term" value="F:adenosylhomocysteine nucleosidase activity"/>
    <property type="evidence" value="ECO:0007669"/>
    <property type="project" value="UniProtKB-EC"/>
</dbReference>
<dbReference type="EMBL" id="CP000916">
    <property type="protein sequence ID" value="ACM23617.1"/>
    <property type="molecule type" value="Genomic_DNA"/>
</dbReference>
<evidence type="ECO:0000256" key="4">
    <source>
        <dbReference type="ARBA" id="ARBA00022801"/>
    </source>
</evidence>
<dbReference type="GO" id="GO:0019284">
    <property type="term" value="P:L-methionine salvage from S-adenosylmethionine"/>
    <property type="evidence" value="ECO:0007669"/>
    <property type="project" value="TreeGrafter"/>
</dbReference>
<keyword evidence="8" id="KW-1185">Reference proteome</keyword>
<comment type="pathway">
    <text evidence="1">Amino-acid biosynthesis; L-methionine biosynthesis via salvage pathway; S-methyl-5-thio-alpha-D-ribose 1-phosphate from S-methyl-5'-thioadenosine (hydrolase route): step 1/2.</text>
</comment>
<dbReference type="AlphaFoldDB" id="B9K9I4"/>
<dbReference type="UniPathway" id="UPA00904">
    <property type="reaction ID" value="UER00871"/>
</dbReference>
<dbReference type="GO" id="GO:0019509">
    <property type="term" value="P:L-methionine salvage from methylthioadenosine"/>
    <property type="evidence" value="ECO:0007669"/>
    <property type="project" value="UniProtKB-UniPathway"/>
</dbReference>
<evidence type="ECO:0000313" key="8">
    <source>
        <dbReference type="Proteomes" id="UP000000445"/>
    </source>
</evidence>
<dbReference type="NCBIfam" id="TIGR01704">
    <property type="entry name" value="MTA_SAH-Nsdase"/>
    <property type="match status" value="1"/>
</dbReference>
<evidence type="ECO:0000256" key="3">
    <source>
        <dbReference type="ARBA" id="ARBA00022605"/>
    </source>
</evidence>
<dbReference type="InterPro" id="IPR035994">
    <property type="entry name" value="Nucleoside_phosphorylase_sf"/>
</dbReference>
<name>B9K9I4_THENN</name>
<keyword evidence="4" id="KW-0378">Hydrolase</keyword>
<dbReference type="GO" id="GO:0008930">
    <property type="term" value="F:methylthioadenosine nucleosidase activity"/>
    <property type="evidence" value="ECO:0007669"/>
    <property type="project" value="InterPro"/>
</dbReference>
<dbReference type="CDD" id="cd09008">
    <property type="entry name" value="MTAN"/>
    <property type="match status" value="1"/>
</dbReference>
<evidence type="ECO:0000256" key="1">
    <source>
        <dbReference type="ARBA" id="ARBA00004945"/>
    </source>
</evidence>
<evidence type="ECO:0000256" key="2">
    <source>
        <dbReference type="ARBA" id="ARBA00011974"/>
    </source>
</evidence>
<dbReference type="eggNOG" id="COG0775">
    <property type="taxonomic scope" value="Bacteria"/>
</dbReference>
<reference evidence="7 8" key="1">
    <citation type="journal article" date="2009" name="Biosci. Biotechnol. Biochem.">
        <title>WeGAS: a web-based microbial genome annotation system.</title>
        <authorList>
            <person name="Lee D."/>
            <person name="Seo H."/>
            <person name="Park C."/>
            <person name="Park K."/>
        </authorList>
    </citation>
    <scope>NUCLEOTIDE SEQUENCE [LARGE SCALE GENOMIC DNA]</scope>
    <source>
        <strain evidence="8">ATCC 49049 / DSM 4359 / NBRC 107923 / NS-E</strain>
    </source>
</reference>
<dbReference type="PANTHER" id="PTHR46832">
    <property type="entry name" value="5'-METHYLTHIOADENOSINE/S-ADENOSYLHOMOCYSTEINE NUCLEOSIDASE"/>
    <property type="match status" value="1"/>
</dbReference>
<dbReference type="GO" id="GO:0009164">
    <property type="term" value="P:nucleoside catabolic process"/>
    <property type="evidence" value="ECO:0007669"/>
    <property type="project" value="InterPro"/>
</dbReference>
<dbReference type="InterPro" id="IPR000845">
    <property type="entry name" value="Nucleoside_phosphorylase_d"/>
</dbReference>
<feature type="domain" description="Nucleoside phosphorylase" evidence="6">
    <location>
        <begin position="22"/>
        <end position="227"/>
    </location>
</feature>
<dbReference type="STRING" id="309803.CTN_1441"/>
<dbReference type="InterPro" id="IPR010049">
    <property type="entry name" value="MTA_SAH_Nsdase"/>
</dbReference>
<dbReference type="Gene3D" id="3.40.50.1580">
    <property type="entry name" value="Nucleoside phosphorylase domain"/>
    <property type="match status" value="1"/>
</dbReference>
<dbReference type="GO" id="GO:0005829">
    <property type="term" value="C:cytosol"/>
    <property type="evidence" value="ECO:0007669"/>
    <property type="project" value="TreeGrafter"/>
</dbReference>
<dbReference type="Pfam" id="PF01048">
    <property type="entry name" value="PNP_UDP_1"/>
    <property type="match status" value="1"/>
</dbReference>
<keyword evidence="3" id="KW-0028">Amino-acid biosynthesis</keyword>
<dbReference type="HOGENOM" id="CLU_031248_2_1_0"/>